<feature type="signal peptide" evidence="2">
    <location>
        <begin position="1"/>
        <end position="21"/>
    </location>
</feature>
<sequence>MESNTKVFFLFLIITMLFVDSTYYPKSFIILGGVAARDLEASAAGTTSYNVINGADGTIYDNGPDNVDSGNNTSLQDLPPPMSVPVPSTIVPVELPPSTIVPAELPPSTIIPAELPPPTSVSTPSNVVPVYGDRYGYPWWPFQVSEYGHGDSAKSTSESTPGEKQKQLQP</sequence>
<dbReference type="AlphaFoldDB" id="A0AAD4SGI6"/>
<evidence type="ECO:0000256" key="2">
    <source>
        <dbReference type="SAM" id="SignalP"/>
    </source>
</evidence>
<feature type="region of interest" description="Disordered" evidence="1">
    <location>
        <begin position="146"/>
        <end position="170"/>
    </location>
</feature>
<evidence type="ECO:0000313" key="4">
    <source>
        <dbReference type="Proteomes" id="UP001202328"/>
    </source>
</evidence>
<name>A0AAD4SGI6_9MAGN</name>
<keyword evidence="4" id="KW-1185">Reference proteome</keyword>
<gene>
    <name evidence="3" type="ORF">MKW98_011621</name>
</gene>
<keyword evidence="2" id="KW-0732">Signal</keyword>
<feature type="chain" id="PRO_5041999162" evidence="2">
    <location>
        <begin position="22"/>
        <end position="170"/>
    </location>
</feature>
<dbReference type="EMBL" id="JAJJMB010011034">
    <property type="protein sequence ID" value="KAI3904986.1"/>
    <property type="molecule type" value="Genomic_DNA"/>
</dbReference>
<dbReference type="Proteomes" id="UP001202328">
    <property type="component" value="Unassembled WGS sequence"/>
</dbReference>
<accession>A0AAD4SGI6</accession>
<feature type="compositionally biased region" description="Basic and acidic residues" evidence="1">
    <location>
        <begin position="161"/>
        <end position="170"/>
    </location>
</feature>
<evidence type="ECO:0000256" key="1">
    <source>
        <dbReference type="SAM" id="MobiDB-lite"/>
    </source>
</evidence>
<evidence type="ECO:0000313" key="3">
    <source>
        <dbReference type="EMBL" id="KAI3904986.1"/>
    </source>
</evidence>
<organism evidence="3 4">
    <name type="scientific">Papaver atlanticum</name>
    <dbReference type="NCBI Taxonomy" id="357466"/>
    <lineage>
        <taxon>Eukaryota</taxon>
        <taxon>Viridiplantae</taxon>
        <taxon>Streptophyta</taxon>
        <taxon>Embryophyta</taxon>
        <taxon>Tracheophyta</taxon>
        <taxon>Spermatophyta</taxon>
        <taxon>Magnoliopsida</taxon>
        <taxon>Ranunculales</taxon>
        <taxon>Papaveraceae</taxon>
        <taxon>Papaveroideae</taxon>
        <taxon>Papaver</taxon>
    </lineage>
</organism>
<protein>
    <submittedName>
        <fullName evidence="3">Uncharacterized protein</fullName>
    </submittedName>
</protein>
<comment type="caution">
    <text evidence="3">The sequence shown here is derived from an EMBL/GenBank/DDBJ whole genome shotgun (WGS) entry which is preliminary data.</text>
</comment>
<reference evidence="3" key="1">
    <citation type="submission" date="2022-04" db="EMBL/GenBank/DDBJ databases">
        <title>A functionally conserved STORR gene fusion in Papaver species that diverged 16.8 million years ago.</title>
        <authorList>
            <person name="Catania T."/>
        </authorList>
    </citation>
    <scope>NUCLEOTIDE SEQUENCE</scope>
    <source>
        <strain evidence="3">S-188037</strain>
    </source>
</reference>
<proteinExistence type="predicted"/>